<dbReference type="EMBL" id="CP036434">
    <property type="protein sequence ID" value="QDV06503.1"/>
    <property type="molecule type" value="Genomic_DNA"/>
</dbReference>
<accession>A0A518EQY8</accession>
<sequence length="257" mass="27065">MDTTNFATMPAAPPSELTAPSLLATMLRAAGFRYHWATADLPAEALPFRPSPGSMSLQELLHHMHRLAWWLEGTFADRAPQPRPDSAFADMRTATLNSLAAAAVAVLETPSSALASTTVRRGPDAPASPFWSVLHGPLADFLTHVGQVTSWRRIQGSPAPAARYFEGLGPDSAAAAPVATSSSGPTPTRFQSQDLAESVFHDVALTGADFNDVSLAGAKFTNVTFAGATLKDVDLSNVNITDANIEGLRIDGELVSG</sequence>
<evidence type="ECO:0000313" key="1">
    <source>
        <dbReference type="EMBL" id="QDV06503.1"/>
    </source>
</evidence>
<keyword evidence="2" id="KW-1185">Reference proteome</keyword>
<name>A0A518EQY8_9BACT</name>
<protein>
    <submittedName>
        <fullName evidence="1">Pentapeptide repeats (8 copies)</fullName>
    </submittedName>
</protein>
<dbReference type="AlphaFoldDB" id="A0A518EQY8"/>
<reference evidence="1 2" key="1">
    <citation type="submission" date="2019-02" db="EMBL/GenBank/DDBJ databases">
        <title>Deep-cultivation of Planctomycetes and their phenomic and genomic characterization uncovers novel biology.</title>
        <authorList>
            <person name="Wiegand S."/>
            <person name="Jogler M."/>
            <person name="Boedeker C."/>
            <person name="Pinto D."/>
            <person name="Vollmers J."/>
            <person name="Rivas-Marin E."/>
            <person name="Kohn T."/>
            <person name="Peeters S.H."/>
            <person name="Heuer A."/>
            <person name="Rast P."/>
            <person name="Oberbeckmann S."/>
            <person name="Bunk B."/>
            <person name="Jeske O."/>
            <person name="Meyerdierks A."/>
            <person name="Storesund J.E."/>
            <person name="Kallscheuer N."/>
            <person name="Luecker S."/>
            <person name="Lage O.M."/>
            <person name="Pohl T."/>
            <person name="Merkel B.J."/>
            <person name="Hornburger P."/>
            <person name="Mueller R.-W."/>
            <person name="Bruemmer F."/>
            <person name="Labrenz M."/>
            <person name="Spormann A.M."/>
            <person name="Op den Camp H."/>
            <person name="Overmann J."/>
            <person name="Amann R."/>
            <person name="Jetten M.S.M."/>
            <person name="Mascher T."/>
            <person name="Medema M.H."/>
            <person name="Devos D.P."/>
            <person name="Kaster A.-K."/>
            <person name="Ovreas L."/>
            <person name="Rohde M."/>
            <person name="Galperin M.Y."/>
            <person name="Jogler C."/>
        </authorList>
    </citation>
    <scope>NUCLEOTIDE SEQUENCE [LARGE SCALE GENOMIC DNA]</scope>
    <source>
        <strain evidence="1 2">Poly30</strain>
    </source>
</reference>
<dbReference type="OrthoDB" id="837585at2"/>
<dbReference type="Gene3D" id="2.160.20.80">
    <property type="entry name" value="E3 ubiquitin-protein ligase SopA"/>
    <property type="match status" value="1"/>
</dbReference>
<dbReference type="Pfam" id="PF00805">
    <property type="entry name" value="Pentapeptide"/>
    <property type="match status" value="1"/>
</dbReference>
<gene>
    <name evidence="1" type="ORF">Poly30_20130</name>
</gene>
<dbReference type="SUPFAM" id="SSF141571">
    <property type="entry name" value="Pentapeptide repeat-like"/>
    <property type="match status" value="1"/>
</dbReference>
<organism evidence="1 2">
    <name type="scientific">Saltatorellus ferox</name>
    <dbReference type="NCBI Taxonomy" id="2528018"/>
    <lineage>
        <taxon>Bacteria</taxon>
        <taxon>Pseudomonadati</taxon>
        <taxon>Planctomycetota</taxon>
        <taxon>Planctomycetia</taxon>
        <taxon>Planctomycetia incertae sedis</taxon>
        <taxon>Saltatorellus</taxon>
    </lineage>
</organism>
<dbReference type="InterPro" id="IPR034660">
    <property type="entry name" value="DinB/YfiT-like"/>
</dbReference>
<dbReference type="InterPro" id="IPR001646">
    <property type="entry name" value="5peptide_repeat"/>
</dbReference>
<dbReference type="Gene3D" id="1.20.120.450">
    <property type="entry name" value="dinb family like domain"/>
    <property type="match status" value="1"/>
</dbReference>
<proteinExistence type="predicted"/>
<evidence type="ECO:0000313" key="2">
    <source>
        <dbReference type="Proteomes" id="UP000320390"/>
    </source>
</evidence>
<dbReference type="Proteomes" id="UP000320390">
    <property type="component" value="Chromosome"/>
</dbReference>
<dbReference type="SUPFAM" id="SSF109854">
    <property type="entry name" value="DinB/YfiT-like putative metalloenzymes"/>
    <property type="match status" value="1"/>
</dbReference>
<dbReference type="RefSeq" id="WP_145196741.1">
    <property type="nucleotide sequence ID" value="NZ_CP036434.1"/>
</dbReference>